<feature type="transmembrane region" description="Helical" evidence="7">
    <location>
        <begin position="42"/>
        <end position="64"/>
    </location>
</feature>
<keyword evidence="5 7" id="KW-1133">Transmembrane helix</keyword>
<name>A0A1G4TB79_9HYPH</name>
<protein>
    <recommendedName>
        <fullName evidence="7">UPF0056 membrane protein</fullName>
    </recommendedName>
</protein>
<dbReference type="RefSeq" id="WP_091440653.1">
    <property type="nucleotide sequence ID" value="NZ_FMTP01000004.1"/>
</dbReference>
<evidence type="ECO:0000313" key="8">
    <source>
        <dbReference type="EMBL" id="SCW78684.1"/>
    </source>
</evidence>
<keyword evidence="9" id="KW-1185">Reference proteome</keyword>
<dbReference type="STRING" id="177413.SAMN05660859_2804"/>
<dbReference type="EMBL" id="FMTP01000004">
    <property type="protein sequence ID" value="SCW78684.1"/>
    <property type="molecule type" value="Genomic_DNA"/>
</dbReference>
<evidence type="ECO:0000256" key="6">
    <source>
        <dbReference type="ARBA" id="ARBA00023136"/>
    </source>
</evidence>
<evidence type="ECO:0000313" key="9">
    <source>
        <dbReference type="Proteomes" id="UP000198889"/>
    </source>
</evidence>
<dbReference type="PANTHER" id="PTHR33508">
    <property type="entry name" value="UPF0056 MEMBRANE PROTEIN YHCE"/>
    <property type="match status" value="1"/>
</dbReference>
<dbReference type="AlphaFoldDB" id="A0A1G4TB79"/>
<dbReference type="Pfam" id="PF01914">
    <property type="entry name" value="MarC"/>
    <property type="match status" value="1"/>
</dbReference>
<dbReference type="NCBIfam" id="TIGR00427">
    <property type="entry name" value="NAAT family transporter"/>
    <property type="match status" value="1"/>
</dbReference>
<keyword evidence="4 7" id="KW-0812">Transmembrane</keyword>
<proteinExistence type="inferred from homology"/>
<evidence type="ECO:0000256" key="2">
    <source>
        <dbReference type="ARBA" id="ARBA00009784"/>
    </source>
</evidence>
<dbReference type="GO" id="GO:0005886">
    <property type="term" value="C:plasma membrane"/>
    <property type="evidence" value="ECO:0007669"/>
    <property type="project" value="UniProtKB-SubCell"/>
</dbReference>
<organism evidence="8 9">
    <name type="scientific">Ancylobacter rudongensis</name>
    <dbReference type="NCBI Taxonomy" id="177413"/>
    <lineage>
        <taxon>Bacteria</taxon>
        <taxon>Pseudomonadati</taxon>
        <taxon>Pseudomonadota</taxon>
        <taxon>Alphaproteobacteria</taxon>
        <taxon>Hyphomicrobiales</taxon>
        <taxon>Xanthobacteraceae</taxon>
        <taxon>Ancylobacter</taxon>
    </lineage>
</organism>
<dbReference type="Proteomes" id="UP000198889">
    <property type="component" value="Unassembled WGS sequence"/>
</dbReference>
<feature type="transmembrane region" description="Helical" evidence="7">
    <location>
        <begin position="110"/>
        <end position="131"/>
    </location>
</feature>
<evidence type="ECO:0000256" key="3">
    <source>
        <dbReference type="ARBA" id="ARBA00022475"/>
    </source>
</evidence>
<dbReference type="InterPro" id="IPR002771">
    <property type="entry name" value="Multi_antbiot-R_MarC"/>
</dbReference>
<feature type="transmembrane region" description="Helical" evidence="7">
    <location>
        <begin position="183"/>
        <end position="202"/>
    </location>
</feature>
<sequence length="207" mass="21993">MNWSERIQEFVTLWVVIDPLGTLPVFLAVTAGLSAADRTKAALISTLVSFGVLVFFAMAGHWLLRSMDVSIESFQIAGGIVLFLFALTMIHGKSHGDPHAPAELNPIEIAIYPLAIPSIASPGAMLAAVVLTDTARHDFPERIMTIVTFSLVLLATLLIMLAAGRLGQLIGRGGASIISRVMGMILAALAVDLILSAAADWLKLPPI</sequence>
<keyword evidence="3" id="KW-1003">Cell membrane</keyword>
<feature type="transmembrane region" description="Helical" evidence="7">
    <location>
        <begin position="143"/>
        <end position="163"/>
    </location>
</feature>
<dbReference type="PANTHER" id="PTHR33508:SF1">
    <property type="entry name" value="UPF0056 MEMBRANE PROTEIN YHCE"/>
    <property type="match status" value="1"/>
</dbReference>
<evidence type="ECO:0000256" key="5">
    <source>
        <dbReference type="ARBA" id="ARBA00022989"/>
    </source>
</evidence>
<feature type="transmembrane region" description="Helical" evidence="7">
    <location>
        <begin position="12"/>
        <end position="36"/>
    </location>
</feature>
<evidence type="ECO:0000256" key="1">
    <source>
        <dbReference type="ARBA" id="ARBA00004651"/>
    </source>
</evidence>
<keyword evidence="6 7" id="KW-0472">Membrane</keyword>
<feature type="transmembrane region" description="Helical" evidence="7">
    <location>
        <begin position="71"/>
        <end position="90"/>
    </location>
</feature>
<gene>
    <name evidence="8" type="ORF">SAMN05660859_2804</name>
</gene>
<accession>A0A1G4TB79</accession>
<evidence type="ECO:0000256" key="4">
    <source>
        <dbReference type="ARBA" id="ARBA00022692"/>
    </source>
</evidence>
<evidence type="ECO:0000256" key="7">
    <source>
        <dbReference type="RuleBase" id="RU362048"/>
    </source>
</evidence>
<reference evidence="9" key="1">
    <citation type="submission" date="2016-10" db="EMBL/GenBank/DDBJ databases">
        <authorList>
            <person name="Varghese N."/>
            <person name="Submissions S."/>
        </authorList>
    </citation>
    <scope>NUCLEOTIDE SEQUENCE [LARGE SCALE GENOMIC DNA]</scope>
    <source>
        <strain evidence="9">CGMCC 1.1761</strain>
    </source>
</reference>
<comment type="similarity">
    <text evidence="2 7">Belongs to the UPF0056 (MarC) family.</text>
</comment>
<comment type="subcellular location">
    <subcellularLocation>
        <location evidence="1 7">Cell membrane</location>
        <topology evidence="1 7">Multi-pass membrane protein</topology>
    </subcellularLocation>
</comment>